<proteinExistence type="predicted"/>
<organism evidence="1 2">
    <name type="scientific">Nocardioides lianchengensis</name>
    <dbReference type="NCBI Taxonomy" id="1045774"/>
    <lineage>
        <taxon>Bacteria</taxon>
        <taxon>Bacillati</taxon>
        <taxon>Actinomycetota</taxon>
        <taxon>Actinomycetes</taxon>
        <taxon>Propionibacteriales</taxon>
        <taxon>Nocardioidaceae</taxon>
        <taxon>Nocardioides</taxon>
    </lineage>
</organism>
<dbReference type="AlphaFoldDB" id="A0A1G6K1P5"/>
<dbReference type="STRING" id="1045774.SAMN05421872_101658"/>
<protein>
    <recommendedName>
        <fullName evidence="3">Transglycosylase associated protein</fullName>
    </recommendedName>
</protein>
<sequence length="90" mass="9519">MIVSDLLWALVGGAVVGILGKWLAPRGRDEVPLWVTVLCGVGGVLIGNAVYTSIWSPTTPGFDWWRHVWQVGVAAGLVTLAAAAAARQRP</sequence>
<accession>A0A1G6K1P5</accession>
<dbReference type="RefSeq" id="WP_218856215.1">
    <property type="nucleotide sequence ID" value="NZ_FMZM01000001.1"/>
</dbReference>
<dbReference type="EMBL" id="FMZM01000001">
    <property type="protein sequence ID" value="SDC24952.1"/>
    <property type="molecule type" value="Genomic_DNA"/>
</dbReference>
<name>A0A1G6K1P5_9ACTN</name>
<dbReference type="Proteomes" id="UP000199034">
    <property type="component" value="Unassembled WGS sequence"/>
</dbReference>
<gene>
    <name evidence="1" type="ORF">SAMN05421872_101658</name>
</gene>
<evidence type="ECO:0000313" key="1">
    <source>
        <dbReference type="EMBL" id="SDC24952.1"/>
    </source>
</evidence>
<evidence type="ECO:0000313" key="2">
    <source>
        <dbReference type="Proteomes" id="UP000199034"/>
    </source>
</evidence>
<reference evidence="1 2" key="1">
    <citation type="submission" date="2016-10" db="EMBL/GenBank/DDBJ databases">
        <authorList>
            <person name="de Groot N.N."/>
        </authorList>
    </citation>
    <scope>NUCLEOTIDE SEQUENCE [LARGE SCALE GENOMIC DNA]</scope>
    <source>
        <strain evidence="1 2">CGMCC 4.6858</strain>
    </source>
</reference>
<evidence type="ECO:0008006" key="3">
    <source>
        <dbReference type="Google" id="ProtNLM"/>
    </source>
</evidence>
<keyword evidence="2" id="KW-1185">Reference proteome</keyword>